<dbReference type="InterPro" id="IPR029058">
    <property type="entry name" value="AB_hydrolase_fold"/>
</dbReference>
<keyword evidence="4" id="KW-1185">Reference proteome</keyword>
<keyword evidence="2" id="KW-0121">Carboxypeptidase</keyword>
<evidence type="ECO:0000256" key="2">
    <source>
        <dbReference type="RuleBase" id="RU361156"/>
    </source>
</evidence>
<dbReference type="PRINTS" id="PR00724">
    <property type="entry name" value="CRBOXYPTASEC"/>
</dbReference>
<dbReference type="Gene3D" id="3.40.50.1820">
    <property type="entry name" value="alpha/beta hydrolase"/>
    <property type="match status" value="1"/>
</dbReference>
<dbReference type="AlphaFoldDB" id="A0AAW1T5F9"/>
<evidence type="ECO:0000313" key="4">
    <source>
        <dbReference type="Proteomes" id="UP001485043"/>
    </source>
</evidence>
<accession>A0AAW1T5F9</accession>
<organism evidence="3 4">
    <name type="scientific">Apatococcus fuscideae</name>
    <dbReference type="NCBI Taxonomy" id="2026836"/>
    <lineage>
        <taxon>Eukaryota</taxon>
        <taxon>Viridiplantae</taxon>
        <taxon>Chlorophyta</taxon>
        <taxon>core chlorophytes</taxon>
        <taxon>Trebouxiophyceae</taxon>
        <taxon>Chlorellales</taxon>
        <taxon>Chlorellaceae</taxon>
        <taxon>Apatococcus</taxon>
    </lineage>
</organism>
<dbReference type="SUPFAM" id="SSF53474">
    <property type="entry name" value="alpha/beta-Hydrolases"/>
    <property type="match status" value="1"/>
</dbReference>
<name>A0AAW1T5F9_9CHLO</name>
<evidence type="ECO:0000256" key="1">
    <source>
        <dbReference type="ARBA" id="ARBA00009431"/>
    </source>
</evidence>
<evidence type="ECO:0000313" key="3">
    <source>
        <dbReference type="EMBL" id="KAK9864784.1"/>
    </source>
</evidence>
<comment type="caution">
    <text evidence="3">The sequence shown here is derived from an EMBL/GenBank/DDBJ whole genome shotgun (WGS) entry which is preliminary data.</text>
</comment>
<comment type="similarity">
    <text evidence="1 2">Belongs to the peptidase S10 family.</text>
</comment>
<keyword evidence="2" id="KW-0378">Hydrolase</keyword>
<dbReference type="PROSITE" id="PS00131">
    <property type="entry name" value="CARBOXYPEPT_SER_SER"/>
    <property type="match status" value="1"/>
</dbReference>
<dbReference type="EC" id="3.4.16.-" evidence="2"/>
<protein>
    <recommendedName>
        <fullName evidence="2">Carboxypeptidase</fullName>
        <ecNumber evidence="2">3.4.16.-</ecNumber>
    </recommendedName>
</protein>
<dbReference type="EMBL" id="JALJOV010000315">
    <property type="protein sequence ID" value="KAK9864784.1"/>
    <property type="molecule type" value="Genomic_DNA"/>
</dbReference>
<dbReference type="PANTHER" id="PTHR11802">
    <property type="entry name" value="SERINE PROTEASE FAMILY S10 SERINE CARBOXYPEPTIDASE"/>
    <property type="match status" value="1"/>
</dbReference>
<keyword evidence="2" id="KW-0645">Protease</keyword>
<dbReference type="InterPro" id="IPR018202">
    <property type="entry name" value="Ser_caboxypep_ser_AS"/>
</dbReference>
<sequence>MAGCASLFGDLYEIGPKAVTSDLVLEPRRGAWNRIFGLLFIDQPIGTGFSVSGQHRIPMEEMGIASDLYIGLQSFYAKHAYLAARPLIIAGESYAGKYVPSIGHFILQVSNLLGGSQGKVSQLEQARPIPPEALQAGPPKFHLAGLAIGDGLTHPELQVLVHADAAHYAGIIDIKQQTKAMQIQLTIVQLIDAGLWPAAHGRRQVLLDYITRSGGLATLMDYRRTNDYDSDKLVDQYLNQLEVKEALGAAKHIRFESCSDHIGAILGPDVMKSVLYLLPDVLRSVPLLLYQGQFDLLDGPPACERWLGELIWTGAAAFAAAPRHVWRVQESAAFQQASWEPGQHPGDLRFDDPCCQAEAAGAGLNCSQQQQQMALDGHQHLTSGCHASPSLLQSTHGPVAGYWKRAGPLNHVILKNSGHMVPQDQPGNALAMIETWGLDALEWQASQNMVAS</sequence>
<dbReference type="PANTHER" id="PTHR11802:SF449">
    <property type="entry name" value="CARBOXYPEPTIDASE"/>
    <property type="match status" value="1"/>
</dbReference>
<proteinExistence type="inferred from homology"/>
<gene>
    <name evidence="3" type="ORF">WJX84_011664</name>
</gene>
<dbReference type="Pfam" id="PF00450">
    <property type="entry name" value="Peptidase_S10"/>
    <property type="match status" value="2"/>
</dbReference>
<dbReference type="InterPro" id="IPR001563">
    <property type="entry name" value="Peptidase_S10"/>
</dbReference>
<dbReference type="GO" id="GO:0004185">
    <property type="term" value="F:serine-type carboxypeptidase activity"/>
    <property type="evidence" value="ECO:0007669"/>
    <property type="project" value="UniProtKB-UniRule"/>
</dbReference>
<dbReference type="GO" id="GO:0006508">
    <property type="term" value="P:proteolysis"/>
    <property type="evidence" value="ECO:0007669"/>
    <property type="project" value="UniProtKB-KW"/>
</dbReference>
<reference evidence="3 4" key="1">
    <citation type="journal article" date="2024" name="Nat. Commun.">
        <title>Phylogenomics reveals the evolutionary origins of lichenization in chlorophyte algae.</title>
        <authorList>
            <person name="Puginier C."/>
            <person name="Libourel C."/>
            <person name="Otte J."/>
            <person name="Skaloud P."/>
            <person name="Haon M."/>
            <person name="Grisel S."/>
            <person name="Petersen M."/>
            <person name="Berrin J.G."/>
            <person name="Delaux P.M."/>
            <person name="Dal Grande F."/>
            <person name="Keller J."/>
        </authorList>
    </citation>
    <scope>NUCLEOTIDE SEQUENCE [LARGE SCALE GENOMIC DNA]</scope>
    <source>
        <strain evidence="3 4">SAG 2523</strain>
    </source>
</reference>
<dbReference type="Proteomes" id="UP001485043">
    <property type="component" value="Unassembled WGS sequence"/>
</dbReference>